<reference evidence="1 2" key="1">
    <citation type="submission" date="2022-03" db="EMBL/GenBank/DDBJ databases">
        <authorList>
            <person name="Macdonald S."/>
            <person name="Ahmed S."/>
            <person name="Newling K."/>
        </authorList>
    </citation>
    <scope>NUCLEOTIDE SEQUENCE [LARGE SCALE GENOMIC DNA]</scope>
</reference>
<comment type="caution">
    <text evidence="1">The sequence shown here is derived from an EMBL/GenBank/DDBJ whole genome shotgun (WGS) entry which is preliminary data.</text>
</comment>
<dbReference type="EMBL" id="CAKOAT010709599">
    <property type="protein sequence ID" value="CAH8386545.1"/>
    <property type="molecule type" value="Genomic_DNA"/>
</dbReference>
<proteinExistence type="predicted"/>
<evidence type="ECO:0000313" key="1">
    <source>
        <dbReference type="EMBL" id="CAH8386545.1"/>
    </source>
</evidence>
<accession>A0ABC8LSH8</accession>
<name>A0ABC8LSH8_ERUVS</name>
<organism evidence="1 2">
    <name type="scientific">Eruca vesicaria subsp. sativa</name>
    <name type="common">Garden rocket</name>
    <name type="synonym">Eruca sativa</name>
    <dbReference type="NCBI Taxonomy" id="29727"/>
    <lineage>
        <taxon>Eukaryota</taxon>
        <taxon>Viridiplantae</taxon>
        <taxon>Streptophyta</taxon>
        <taxon>Embryophyta</taxon>
        <taxon>Tracheophyta</taxon>
        <taxon>Spermatophyta</taxon>
        <taxon>Magnoliopsida</taxon>
        <taxon>eudicotyledons</taxon>
        <taxon>Gunneridae</taxon>
        <taxon>Pentapetalae</taxon>
        <taxon>rosids</taxon>
        <taxon>malvids</taxon>
        <taxon>Brassicales</taxon>
        <taxon>Brassicaceae</taxon>
        <taxon>Brassiceae</taxon>
        <taxon>Eruca</taxon>
    </lineage>
</organism>
<protein>
    <submittedName>
        <fullName evidence="1">Uncharacterized protein</fullName>
    </submittedName>
</protein>
<sequence length="116" mass="12914">MLGGKLDNSCPVGAYSISSGYNSTHILLNPTLDLIDQFKARYSSSLTVFSTQWSVGTVTSVCARFFVLNERLTIREIIDSTLKNMALAYFSILLSLRAVCEPPLRFTNAHALRFVF</sequence>
<keyword evidence="2" id="KW-1185">Reference proteome</keyword>
<dbReference type="AlphaFoldDB" id="A0ABC8LSH8"/>
<evidence type="ECO:0000313" key="2">
    <source>
        <dbReference type="Proteomes" id="UP001642260"/>
    </source>
</evidence>
<gene>
    <name evidence="1" type="ORF">ERUC_LOCUS39028</name>
</gene>
<dbReference type="Proteomes" id="UP001642260">
    <property type="component" value="Unassembled WGS sequence"/>
</dbReference>